<evidence type="ECO:0000256" key="3">
    <source>
        <dbReference type="ARBA" id="ARBA00022801"/>
    </source>
</evidence>
<dbReference type="SMART" id="SM00849">
    <property type="entry name" value="Lactamase_B"/>
    <property type="match status" value="1"/>
</dbReference>
<evidence type="ECO:0000256" key="4">
    <source>
        <dbReference type="ARBA" id="ARBA00022833"/>
    </source>
</evidence>
<dbReference type="NCBIfam" id="TIGR01409">
    <property type="entry name" value="TAT_signal_seq"/>
    <property type="match status" value="1"/>
</dbReference>
<comment type="caution">
    <text evidence="6">The sequence shown here is derived from an EMBL/GenBank/DDBJ whole genome shotgun (WGS) entry which is preliminary data.</text>
</comment>
<keyword evidence="7" id="KW-1185">Reference proteome</keyword>
<feature type="domain" description="Metallo-beta-lactamase" evidence="5">
    <location>
        <begin position="103"/>
        <end position="307"/>
    </location>
</feature>
<comment type="similarity">
    <text evidence="1">Belongs to the metallo-beta-lactamase superfamily.</text>
</comment>
<evidence type="ECO:0000313" key="7">
    <source>
        <dbReference type="Proteomes" id="UP000626026"/>
    </source>
</evidence>
<dbReference type="InterPro" id="IPR001279">
    <property type="entry name" value="Metallo-B-lactamas"/>
</dbReference>
<dbReference type="InterPro" id="IPR036866">
    <property type="entry name" value="RibonucZ/Hydroxyglut_hydro"/>
</dbReference>
<dbReference type="Gene3D" id="3.60.15.10">
    <property type="entry name" value="Ribonuclease Z/Hydroxyacylglutathione hydrolase-like"/>
    <property type="match status" value="1"/>
</dbReference>
<dbReference type="SUPFAM" id="SSF56281">
    <property type="entry name" value="Metallo-hydrolase/oxidoreductase"/>
    <property type="match status" value="1"/>
</dbReference>
<dbReference type="EMBL" id="JACTVA010000055">
    <property type="protein sequence ID" value="MBC9209439.1"/>
    <property type="molecule type" value="Genomic_DNA"/>
</dbReference>
<evidence type="ECO:0000256" key="2">
    <source>
        <dbReference type="ARBA" id="ARBA00022723"/>
    </source>
</evidence>
<evidence type="ECO:0000313" key="6">
    <source>
        <dbReference type="EMBL" id="MBC9209439.1"/>
    </source>
</evidence>
<dbReference type="InterPro" id="IPR051013">
    <property type="entry name" value="MBL_superfamily_lactonases"/>
</dbReference>
<keyword evidence="2" id="KW-0479">Metal-binding</keyword>
<organism evidence="6 7">
    <name type="scientific">Teichococcus aerophilus</name>
    <dbReference type="NCBI Taxonomy" id="1224513"/>
    <lineage>
        <taxon>Bacteria</taxon>
        <taxon>Pseudomonadati</taxon>
        <taxon>Pseudomonadota</taxon>
        <taxon>Alphaproteobacteria</taxon>
        <taxon>Acetobacterales</taxon>
        <taxon>Roseomonadaceae</taxon>
        <taxon>Roseomonas</taxon>
    </lineage>
</organism>
<evidence type="ECO:0000256" key="1">
    <source>
        <dbReference type="ARBA" id="ARBA00007749"/>
    </source>
</evidence>
<reference evidence="6 7" key="1">
    <citation type="journal article" date="2013" name="Int. J. Syst. Evol. Microbiol.">
        <title>Roseomonas aerophila sp. nov., isolated from air.</title>
        <authorList>
            <person name="Kim S.J."/>
            <person name="Weon H.Y."/>
            <person name="Ahn J.H."/>
            <person name="Hong S.B."/>
            <person name="Seok S.J."/>
            <person name="Whang K.S."/>
            <person name="Kwon S.W."/>
        </authorList>
    </citation>
    <scope>NUCLEOTIDE SEQUENCE [LARGE SCALE GENOMIC DNA]</scope>
    <source>
        <strain evidence="6 7">NBRC 108923</strain>
    </source>
</reference>
<accession>A0ABR7RT70</accession>
<dbReference type="RefSeq" id="WP_187786575.1">
    <property type="nucleotide sequence ID" value="NZ_JACTVA010000055.1"/>
</dbReference>
<gene>
    <name evidence="6" type="ORF">IBL26_21515</name>
</gene>
<dbReference type="PANTHER" id="PTHR42978:SF6">
    <property type="entry name" value="QUORUM-QUENCHING LACTONASE YTNP-RELATED"/>
    <property type="match status" value="1"/>
</dbReference>
<dbReference type="PROSITE" id="PS51318">
    <property type="entry name" value="TAT"/>
    <property type="match status" value="1"/>
</dbReference>
<protein>
    <submittedName>
        <fullName evidence="6">MBL fold metallo-hydrolase</fullName>
    </submittedName>
</protein>
<name>A0ABR7RT70_9PROT</name>
<dbReference type="InterPro" id="IPR019546">
    <property type="entry name" value="TAT_signal_bac_arc"/>
</dbReference>
<keyword evidence="3" id="KW-0378">Hydrolase</keyword>
<dbReference type="PANTHER" id="PTHR42978">
    <property type="entry name" value="QUORUM-QUENCHING LACTONASE YTNP-RELATED-RELATED"/>
    <property type="match status" value="1"/>
</dbReference>
<evidence type="ECO:0000259" key="5">
    <source>
        <dbReference type="SMART" id="SM00849"/>
    </source>
</evidence>
<dbReference type="Pfam" id="PF00753">
    <property type="entry name" value="Lactamase_B"/>
    <property type="match status" value="1"/>
</dbReference>
<dbReference type="InterPro" id="IPR006311">
    <property type="entry name" value="TAT_signal"/>
</dbReference>
<keyword evidence="4" id="KW-0862">Zinc</keyword>
<dbReference type="CDD" id="cd07720">
    <property type="entry name" value="OPHC2-like_MBL-fold"/>
    <property type="match status" value="1"/>
</dbReference>
<proteinExistence type="inferred from homology"/>
<sequence length="334" mass="35085">MSSASPKGCLDRRGFLQGSGLAVAGLAAVALGGPVRAAAPLATQQVPGLYRHRVGPIEVTALLDGHIGFQDQALPGLFPDYDAEVAARLRQQAFVPAGAVPLAVNAYLINTGPRLILVDAGAAGALGPTLGQLPRNLAAAGLTPADVDTIILTHAHRDHAAGLLDAQGGALFPNAELVIAESELRYWDDDAAMAQARPAIRAFFAPARQALAPYRARLRPVQPGQDAAPGVTTVALPGHSPGHMGVRVHAGAEQLLLWGDVVHTQALQMPRPDWSIAFDSDPAQAAETRRRVFDMAATDRLTVAGMHMDFPGIGHVVRRVEGYGFQPLAWRSAL</sequence>
<dbReference type="Proteomes" id="UP000626026">
    <property type="component" value="Unassembled WGS sequence"/>
</dbReference>